<dbReference type="SUPFAM" id="SSF52540">
    <property type="entry name" value="P-loop containing nucleoside triphosphate hydrolases"/>
    <property type="match status" value="1"/>
</dbReference>
<evidence type="ECO:0000313" key="3">
    <source>
        <dbReference type="Proteomes" id="UP001152485"/>
    </source>
</evidence>
<dbReference type="Pfam" id="PF13476">
    <property type="entry name" value="AAA_23"/>
    <property type="match status" value="1"/>
</dbReference>
<dbReference type="PANTHER" id="PTHR43581:SF2">
    <property type="entry name" value="EXCINUCLEASE ATPASE SUBUNIT"/>
    <property type="match status" value="1"/>
</dbReference>
<evidence type="ECO:0000259" key="1">
    <source>
        <dbReference type="SMART" id="SM00382"/>
    </source>
</evidence>
<reference evidence="2 3" key="1">
    <citation type="submission" date="2022-07" db="EMBL/GenBank/DDBJ databases">
        <authorList>
            <person name="Criscuolo A."/>
        </authorList>
    </citation>
    <scope>NUCLEOTIDE SEQUENCE [LARGE SCALE GENOMIC DNA]</scope>
    <source>
        <strain evidence="3">CIP 111951</strain>
    </source>
</reference>
<dbReference type="SUPFAM" id="SSF52058">
    <property type="entry name" value="L domain-like"/>
    <property type="match status" value="1"/>
</dbReference>
<protein>
    <recommendedName>
        <fullName evidence="1">AAA+ ATPase domain-containing protein</fullName>
    </recommendedName>
</protein>
<gene>
    <name evidence="2" type="ORF">PSECIP111951_01720</name>
</gene>
<dbReference type="RefSeq" id="WP_261592874.1">
    <property type="nucleotide sequence ID" value="NZ_CAMAPD010000006.1"/>
</dbReference>
<dbReference type="SMART" id="SM00382">
    <property type="entry name" value="AAA"/>
    <property type="match status" value="1"/>
</dbReference>
<dbReference type="InterPro" id="IPR032675">
    <property type="entry name" value="LRR_dom_sf"/>
</dbReference>
<dbReference type="InterPro" id="IPR027417">
    <property type="entry name" value="P-loop_NTPase"/>
</dbReference>
<dbReference type="Proteomes" id="UP001152485">
    <property type="component" value="Unassembled WGS sequence"/>
</dbReference>
<dbReference type="InterPro" id="IPR038729">
    <property type="entry name" value="Rad50/SbcC_AAA"/>
</dbReference>
<dbReference type="InterPro" id="IPR051396">
    <property type="entry name" value="Bact_Antivir_Def_Nuclease"/>
</dbReference>
<dbReference type="EMBL" id="CAMAPD010000006">
    <property type="protein sequence ID" value="CAH9057693.1"/>
    <property type="molecule type" value="Genomic_DNA"/>
</dbReference>
<evidence type="ECO:0000313" key="2">
    <source>
        <dbReference type="EMBL" id="CAH9057693.1"/>
    </source>
</evidence>
<proteinExistence type="predicted"/>
<name>A0ABM9GHC1_9GAMM</name>
<dbReference type="Gene3D" id="3.40.50.300">
    <property type="entry name" value="P-loop containing nucleotide triphosphate hydrolases"/>
    <property type="match status" value="1"/>
</dbReference>
<dbReference type="Gene3D" id="3.80.10.10">
    <property type="entry name" value="Ribonuclease Inhibitor"/>
    <property type="match status" value="1"/>
</dbReference>
<comment type="caution">
    <text evidence="2">The sequence shown here is derived from an EMBL/GenBank/DDBJ whole genome shotgun (WGS) entry which is preliminary data.</text>
</comment>
<accession>A0ABM9GHC1</accession>
<organism evidence="2 3">
    <name type="scientific">Pseudoalteromonas holothuriae</name>
    <dbReference type="NCBI Taxonomy" id="2963714"/>
    <lineage>
        <taxon>Bacteria</taxon>
        <taxon>Pseudomonadati</taxon>
        <taxon>Pseudomonadota</taxon>
        <taxon>Gammaproteobacteria</taxon>
        <taxon>Alteromonadales</taxon>
        <taxon>Pseudoalteromonadaceae</taxon>
        <taxon>Pseudoalteromonas</taxon>
    </lineage>
</organism>
<dbReference type="InterPro" id="IPR003593">
    <property type="entry name" value="AAA+_ATPase"/>
</dbReference>
<feature type="domain" description="AAA+ ATPase" evidence="1">
    <location>
        <begin position="211"/>
        <end position="507"/>
    </location>
</feature>
<dbReference type="PANTHER" id="PTHR43581">
    <property type="entry name" value="ATP/GTP PHOSPHATASE"/>
    <property type="match status" value="1"/>
</dbReference>
<sequence length="616" mass="70841">MKEEVDYHSGKILQALRLLKGLKENELADVLSLHVDDVLLWEASGLPEESQQVISEFFEVNQDTFSVRVLNKEMLVKLANVELSRCSLETEFQKRVEEYKLNNPKVLDLSGLGLKSVPSQIFSLNNLTKINLTDNLFTCLHNELIKFSKSGGQLLLDKNFLSKEDKEKYGTTEIKQHKESVSDTPISDNIKLTRLRLKNIGIYEDITINFQDTFTVFVGVNGAGKTTILKALSLAIIGVRDSIKDNISSLRKINTPQEIDSTITLSATVNQQPFENTVSLHIDPDTGEAQVRGSSFKELYINDHELKTLILCLSEQRNSGRPTTDNYPSKVPRVKDLLPLIRNQDQACIHDFTSWWANLEAKKSDFPEHQKTIDLCFEIFSKFIGSEIRSAGLQQVKPETELWVEYANERRLPFKLESQGYQTAMGWIGFIVQRVVESYEHLPQPLRQPSIIIIDEIDQLLSVKWQQSVLSVLKEFFPNTQWILSTHSPMVLTDLEKDQIVKLQNIDGKIVADTNKVDLWMWQYGDIVRKFFEIVNIVPQHKEESLKDKIATMQKTPVHERSDNFDKHLSNLEIELEKVQSSRADVDPIYQQQIELHKREEELLKLIKQVKKNLER</sequence>